<evidence type="ECO:0000313" key="2">
    <source>
        <dbReference type="EMBL" id="QGZ57701.1"/>
    </source>
</evidence>
<dbReference type="RefSeq" id="WP_158760639.1">
    <property type="nucleotide sequence ID" value="NZ_CP046910.1"/>
</dbReference>
<gene>
    <name evidence="2" type="ORF">FAZ97_22680</name>
</gene>
<keyword evidence="1" id="KW-0812">Transmembrane</keyword>
<keyword evidence="1" id="KW-1133">Transmembrane helix</keyword>
<keyword evidence="1" id="KW-0472">Membrane</keyword>
<keyword evidence="3" id="KW-1185">Reference proteome</keyword>
<evidence type="ECO:0000313" key="3">
    <source>
        <dbReference type="Proteomes" id="UP000434209"/>
    </source>
</evidence>
<name>A0A7Z2G9P3_9BURK</name>
<reference evidence="2 3" key="1">
    <citation type="submission" date="2019-12" db="EMBL/GenBank/DDBJ databases">
        <title>Paraburkholderia acidiphila 7Q-K02 sp. nov and Paraburkholderia acidisoli DHF22 sp. nov., two strains isolated from forest soil.</title>
        <authorList>
            <person name="Gao Z."/>
            <person name="Qiu L."/>
        </authorList>
    </citation>
    <scope>NUCLEOTIDE SEQUENCE [LARGE SCALE GENOMIC DNA]</scope>
    <source>
        <strain evidence="2 3">7Q-K02</strain>
    </source>
</reference>
<protein>
    <submittedName>
        <fullName evidence="2">Uncharacterized protein</fullName>
    </submittedName>
</protein>
<accession>A0A7Z2G9P3</accession>
<dbReference type="EMBL" id="CP046910">
    <property type="protein sequence ID" value="QGZ57701.1"/>
    <property type="molecule type" value="Genomic_DNA"/>
</dbReference>
<feature type="transmembrane region" description="Helical" evidence="1">
    <location>
        <begin position="39"/>
        <end position="59"/>
    </location>
</feature>
<dbReference type="KEGG" id="pacp:FAZ97_22680"/>
<organism evidence="2 3">
    <name type="scientific">Paraburkholderia acidiphila</name>
    <dbReference type="NCBI Taxonomy" id="2571747"/>
    <lineage>
        <taxon>Bacteria</taxon>
        <taxon>Pseudomonadati</taxon>
        <taxon>Pseudomonadota</taxon>
        <taxon>Betaproteobacteria</taxon>
        <taxon>Burkholderiales</taxon>
        <taxon>Burkholderiaceae</taxon>
        <taxon>Paraburkholderia</taxon>
    </lineage>
</organism>
<evidence type="ECO:0000256" key="1">
    <source>
        <dbReference type="SAM" id="Phobius"/>
    </source>
</evidence>
<dbReference type="Proteomes" id="UP000434209">
    <property type="component" value="Chromosome 2"/>
</dbReference>
<dbReference type="AlphaFoldDB" id="A0A7Z2G9P3"/>
<sequence>MRSKRNVLSFDAARERLFSPFPGAYSTGSDAQAVLSTRLVVVLLAFAAVLTGALLFMLVSGVH</sequence>
<proteinExistence type="predicted"/>